<dbReference type="Proteomes" id="UP000297429">
    <property type="component" value="Unassembled WGS sequence"/>
</dbReference>
<keyword evidence="5" id="KW-1185">Reference proteome</keyword>
<dbReference type="Pfam" id="PF00027">
    <property type="entry name" value="cNMP_binding"/>
    <property type="match status" value="1"/>
</dbReference>
<dbReference type="RefSeq" id="WP_121282120.1">
    <property type="nucleotide sequence ID" value="NZ_RCCK01000010.1"/>
</dbReference>
<dbReference type="InterPro" id="IPR018490">
    <property type="entry name" value="cNMP-bd_dom_sf"/>
</dbReference>
<evidence type="ECO:0000313" key="5">
    <source>
        <dbReference type="Proteomes" id="UP000297429"/>
    </source>
</evidence>
<proteinExistence type="predicted"/>
<dbReference type="Proteomes" id="UP000273898">
    <property type="component" value="Unassembled WGS sequence"/>
</dbReference>
<feature type="domain" description="Cyclic nucleotide-binding" evidence="1">
    <location>
        <begin position="30"/>
        <end position="110"/>
    </location>
</feature>
<dbReference type="AlphaFoldDB" id="A0A497Y7J6"/>
<dbReference type="SUPFAM" id="SSF51206">
    <property type="entry name" value="cAMP-binding domain-like"/>
    <property type="match status" value="1"/>
</dbReference>
<reference evidence="2 4" key="1">
    <citation type="submission" date="2018-10" db="EMBL/GenBank/DDBJ databases">
        <title>Genomic Encyclopedia of Archaeal and Bacterial Type Strains, Phase II (KMG-II): from individual species to whole genera.</title>
        <authorList>
            <person name="Goeker M."/>
        </authorList>
    </citation>
    <scope>NUCLEOTIDE SEQUENCE [LARGE SCALE GENOMIC DNA]</scope>
    <source>
        <strain evidence="2 4">DSM 19624</strain>
    </source>
</reference>
<comment type="caution">
    <text evidence="2">The sequence shown here is derived from an EMBL/GenBank/DDBJ whole genome shotgun (WGS) entry which is preliminary data.</text>
</comment>
<organism evidence="2 4">
    <name type="scientific">Pedobacter alluvionis</name>
    <dbReference type="NCBI Taxonomy" id="475253"/>
    <lineage>
        <taxon>Bacteria</taxon>
        <taxon>Pseudomonadati</taxon>
        <taxon>Bacteroidota</taxon>
        <taxon>Sphingobacteriia</taxon>
        <taxon>Sphingobacteriales</taxon>
        <taxon>Sphingobacteriaceae</taxon>
        <taxon>Pedobacter</taxon>
    </lineage>
</organism>
<protein>
    <submittedName>
        <fullName evidence="2">CRP-like cAMP-binding protein</fullName>
    </submittedName>
    <submittedName>
        <fullName evidence="3">Crp/Fnr family transcriptional regulator</fullName>
    </submittedName>
</protein>
<accession>A0A497Y7J6</accession>
<sequence>MNELESYIHHHFGISQDDCQKVSGLFKPEVIEKGNYFLRTGKFCNKLSFIESGILRVFVKLPEKEVTQWIGTAGYFITDLQGFMFRNTSRFDIQALTPTRLFTIDYEAYLTMGRLVPKWHEFEKLFTGKCFVMMENRIMDLISLTAEDRYQKLFEQNRELFNQVPLQYLASMLGMTPETFSRIRRKMVS</sequence>
<name>A0A497Y7J6_9SPHI</name>
<dbReference type="Gene3D" id="2.60.120.10">
    <property type="entry name" value="Jelly Rolls"/>
    <property type="match status" value="1"/>
</dbReference>
<evidence type="ECO:0000313" key="2">
    <source>
        <dbReference type="EMBL" id="RLJ79524.1"/>
    </source>
</evidence>
<evidence type="ECO:0000313" key="4">
    <source>
        <dbReference type="Proteomes" id="UP000273898"/>
    </source>
</evidence>
<gene>
    <name evidence="2" type="ORF">BCL90_0226</name>
    <name evidence="3" type="ORF">E3V97_09560</name>
</gene>
<dbReference type="EMBL" id="RCCK01000010">
    <property type="protein sequence ID" value="RLJ79524.1"/>
    <property type="molecule type" value="Genomic_DNA"/>
</dbReference>
<evidence type="ECO:0000259" key="1">
    <source>
        <dbReference type="Pfam" id="PF00027"/>
    </source>
</evidence>
<dbReference type="OrthoDB" id="758145at2"/>
<dbReference type="EMBL" id="SOPX01000002">
    <property type="protein sequence ID" value="TFB30873.1"/>
    <property type="molecule type" value="Genomic_DNA"/>
</dbReference>
<dbReference type="InterPro" id="IPR000595">
    <property type="entry name" value="cNMP-bd_dom"/>
</dbReference>
<dbReference type="InterPro" id="IPR014710">
    <property type="entry name" value="RmlC-like_jellyroll"/>
</dbReference>
<reference evidence="3 5" key="2">
    <citation type="submission" date="2019-03" db="EMBL/GenBank/DDBJ databases">
        <authorList>
            <person name="He R.-H."/>
        </authorList>
    </citation>
    <scope>NUCLEOTIDE SEQUENCE [LARGE SCALE GENOMIC DNA]</scope>
    <source>
        <strain evidence="3 5">DSM 19624</strain>
    </source>
</reference>
<evidence type="ECO:0000313" key="3">
    <source>
        <dbReference type="EMBL" id="TFB30873.1"/>
    </source>
</evidence>